<gene>
    <name evidence="4" type="primary">cobN</name>
    <name evidence="4" type="ORF">SPMU_32130</name>
</gene>
<dbReference type="InterPro" id="IPR003672">
    <property type="entry name" value="CobN/Mg_chltase"/>
</dbReference>
<proteinExistence type="predicted"/>
<reference evidence="4 5" key="1">
    <citation type="submission" date="2017-03" db="EMBL/GenBank/DDBJ databases">
        <title>Genome sequence of Sphingomonas mucosissima DSM 17494.</title>
        <authorList>
            <person name="Poehlein A."/>
            <person name="Wuebbeler J.H."/>
            <person name="Steinbuechel A."/>
            <person name="Daniel R."/>
        </authorList>
    </citation>
    <scope>NUCLEOTIDE SEQUENCE [LARGE SCALE GENOMIC DNA]</scope>
    <source>
        <strain evidence="4 5">DSM 17494</strain>
    </source>
</reference>
<name>A0A245ZE05_9SPHN</name>
<keyword evidence="5" id="KW-1185">Reference proteome</keyword>
<keyword evidence="1" id="KW-0472">Membrane</keyword>
<dbReference type="RefSeq" id="WP_088335214.1">
    <property type="nucleotide sequence ID" value="NZ_NBBJ01000007.1"/>
</dbReference>
<evidence type="ECO:0000313" key="4">
    <source>
        <dbReference type="EMBL" id="OWK27968.1"/>
    </source>
</evidence>
<dbReference type="PANTHER" id="PTHR44119">
    <property type="entry name" value="MAGNESIUM-CHELATASE SUBUNIT CHLH, CHLOROPLASTIC"/>
    <property type="match status" value="1"/>
</dbReference>
<dbReference type="EMBL" id="NBBJ01000007">
    <property type="protein sequence ID" value="OWK27968.1"/>
    <property type="molecule type" value="Genomic_DNA"/>
</dbReference>
<feature type="signal peptide" evidence="2">
    <location>
        <begin position="1"/>
        <end position="19"/>
    </location>
</feature>
<protein>
    <submittedName>
        <fullName evidence="4">Aerobic cobaltochelatase subunit CobN</fullName>
        <ecNumber evidence="4">6.6.1.2</ecNumber>
    </submittedName>
</protein>
<evidence type="ECO:0000256" key="1">
    <source>
        <dbReference type="SAM" id="Phobius"/>
    </source>
</evidence>
<sequence>MRWLVTLLLLVLLGTTAPAAEVTASASTPVVVRIIATRFTLTAKFERMAAWASEEGYRIDWRQVENGGAAAELTNGADLLLFDGPRPSDMALIENAVGGFDTLKVPWIAIGGGPPRSGGLGADIAGRLIGYQAGGGATNLRTLVTALRLARSGGDMSALPAPVRLGATGLYHPSAPAPFADPEAFRRWTVAQGWGERPIVALAISDGLIRDMQTGVVDAAVAAIGAQGLLAAPFWYDEADPEALAKVVRPLHVAAIVNMTHMQNGIARAAEFAALDVPVIQTLADRSASVGEWRAATTGIPAASTAVLLSVPESWGASDPLVLSVVEKGIATPIPEQVELLAAKLQRLVALRTTSPADKRLALFFWNYPVGENNLAASNLNLAKSVANVTAALAGAGYRVTPSEEAQVIADGQAMLGGYYRPETLDDLRERGLAATVPLGEYQAWLTTLPTARRDAIVERWGTPEASPWLRGGAFVIPRRMLGNLAILPQPPRGGDPAKSYHDQKTPPDHIYFAAYLWARGHADALVHFGTHGTQEWTPGKDRGLWAGDDPFLLVGNLPVFYPYIQDNVAEAIQARRRGRAVTISHQTPAFGPSGLYDELRDIHALIHQYEQLDEGGARDRVAAEIRVKASAAKLDRDIGWTQGAIEHDFPGFYDELHDHLHQVARATIPLGLHTFGEPATPEHRLTTVMQQLGPDYLKALGLDPREAFAEDFCTIVSSSTYRTLARYLRDGENPATIADPTLRGQIERAVVLDRKLANTGEIEALLAGLAGRFVLPGAGGDPVRNPEVESGRNLFAFEADKVPTKAAYEQGGVMLNTLVSAHQAKHGGELPEKLAFVMFSGETIRQLGVVEGQILHALGLRPVWGRGERVERLEVVPLAELGRARIDVVVQASSVYRDQFDGFMRMLAGGIDLVAGLDEARGPAANAMALEARLIARGLAPERARALSRLRVFSNAPGDYGSGLPDQITKAKDWRGEQDLADSFLQRLQFAYGAREWGTATTGENLFAEQLRGVDAAVLSRSSNLHGLLSTDHPFEYLGGLSLAVRSLTGKTPDLYVADMRESEGKVTTTGAFLSNELRGRYLNPQWIGAMQAEGYAGANAMLGIVNNLWGWQVTDPASVRADQWQAMHDTYVRDTRQLGLDRFFARVHPTAQLQMVERMLEAVSRGYWRADEATRRSLEEKRASLAAATTASEVPTRTTKRMGFGAAAAVAPARAAAGPVRAPAAESRPPPAAPRGIVLERVMPPSPPSLRSQNIVPMLLGLLLLFLFGVMRELRSRRMPAQPKDHAHARA</sequence>
<dbReference type="Pfam" id="PF02514">
    <property type="entry name" value="CobN-Mg_chel"/>
    <property type="match status" value="1"/>
</dbReference>
<dbReference type="NCBIfam" id="NF004644">
    <property type="entry name" value="PRK05989.2-2"/>
    <property type="match status" value="1"/>
</dbReference>
<feature type="transmembrane region" description="Helical" evidence="1">
    <location>
        <begin position="1257"/>
        <end position="1276"/>
    </location>
</feature>
<dbReference type="GO" id="GO:0051116">
    <property type="term" value="F:cobaltochelatase activity"/>
    <property type="evidence" value="ECO:0007669"/>
    <property type="project" value="UniProtKB-EC"/>
</dbReference>
<keyword evidence="1" id="KW-1133">Transmembrane helix</keyword>
<keyword evidence="2" id="KW-0732">Signal</keyword>
<feature type="chain" id="PRO_5012060334" evidence="2">
    <location>
        <begin position="20"/>
        <end position="1293"/>
    </location>
</feature>
<feature type="domain" description="CobN/magnesium chelatase" evidence="3">
    <location>
        <begin position="131"/>
        <end position="1176"/>
    </location>
</feature>
<organism evidence="4 5">
    <name type="scientific">Sphingomonas mucosissima</name>
    <dbReference type="NCBI Taxonomy" id="370959"/>
    <lineage>
        <taxon>Bacteria</taxon>
        <taxon>Pseudomonadati</taxon>
        <taxon>Pseudomonadota</taxon>
        <taxon>Alphaproteobacteria</taxon>
        <taxon>Sphingomonadales</taxon>
        <taxon>Sphingomonadaceae</taxon>
        <taxon>Sphingomonas</taxon>
    </lineage>
</organism>
<evidence type="ECO:0000313" key="5">
    <source>
        <dbReference type="Proteomes" id="UP000197783"/>
    </source>
</evidence>
<accession>A0A245ZE05</accession>
<keyword evidence="1" id="KW-0812">Transmembrane</keyword>
<dbReference type="PANTHER" id="PTHR44119:SF4">
    <property type="entry name" value="AEROBIC COBALTOCHELATASE SUBUNIT COBN"/>
    <property type="match status" value="1"/>
</dbReference>
<evidence type="ECO:0000259" key="3">
    <source>
        <dbReference type="Pfam" id="PF02514"/>
    </source>
</evidence>
<dbReference type="Proteomes" id="UP000197783">
    <property type="component" value="Unassembled WGS sequence"/>
</dbReference>
<dbReference type="CDD" id="cd10150">
    <property type="entry name" value="CobN_like"/>
    <property type="match status" value="1"/>
</dbReference>
<evidence type="ECO:0000256" key="2">
    <source>
        <dbReference type="SAM" id="SignalP"/>
    </source>
</evidence>
<keyword evidence="4" id="KW-0436">Ligase</keyword>
<dbReference type="OrthoDB" id="9757976at2"/>
<comment type="caution">
    <text evidence="4">The sequence shown here is derived from an EMBL/GenBank/DDBJ whole genome shotgun (WGS) entry which is preliminary data.</text>
</comment>
<dbReference type="EC" id="6.6.1.2" evidence="4"/>